<evidence type="ECO:0000313" key="2">
    <source>
        <dbReference type="EMBL" id="KAF6081996.1"/>
    </source>
</evidence>
<dbReference type="Proteomes" id="UP000664940">
    <property type="component" value="Unassembled WGS sequence"/>
</dbReference>
<reference evidence="2 3" key="1">
    <citation type="journal article" date="2020" name="Nature">
        <title>Six reference-quality genomes reveal evolution of bat adaptations.</title>
        <authorList>
            <person name="Jebb D."/>
            <person name="Huang Z."/>
            <person name="Pippel M."/>
            <person name="Hughes G.M."/>
            <person name="Lavrichenko K."/>
            <person name="Devanna P."/>
            <person name="Winkler S."/>
            <person name="Jermiin L.S."/>
            <person name="Skirmuntt E.C."/>
            <person name="Katzourakis A."/>
            <person name="Burkitt-Gray L."/>
            <person name="Ray D.A."/>
            <person name="Sullivan K.A.M."/>
            <person name="Roscito J.G."/>
            <person name="Kirilenko B.M."/>
            <person name="Davalos L.M."/>
            <person name="Corthals A.P."/>
            <person name="Power M.L."/>
            <person name="Jones G."/>
            <person name="Ransome R.D."/>
            <person name="Dechmann D.K.N."/>
            <person name="Locatelli A.G."/>
            <person name="Puechmaille S.J."/>
            <person name="Fedrigo O."/>
            <person name="Jarvis E.D."/>
            <person name="Hiller M."/>
            <person name="Vernes S.C."/>
            <person name="Myers E.W."/>
            <person name="Teeling E.C."/>
        </authorList>
    </citation>
    <scope>NUCLEOTIDE SEQUENCE [LARGE SCALE GENOMIC DNA]</scope>
    <source>
        <strain evidence="2">Bat1K_MPI-CBG_1</strain>
    </source>
</reference>
<sequence length="198" mass="21558">MLKTRECVSTHSAGCAHCLHTWAHRHLWWECIGGRTATVTATLLTRRQGAPGGLVPPQRTSGRTAVAPREPSRSKRSLSCFPQRPVTGQQRARVNADTPPRRPPCRPGPAGLWEERSLPGPGPETHVAQKPSRCWRRRQRPVVEEAMRREKPTPPLQEVPAPTHRASGPCPLSGMLAGPHGACAAGRFCSQSPLPLPA</sequence>
<feature type="region of interest" description="Disordered" evidence="1">
    <location>
        <begin position="48"/>
        <end position="172"/>
    </location>
</feature>
<evidence type="ECO:0000256" key="1">
    <source>
        <dbReference type="SAM" id="MobiDB-lite"/>
    </source>
</evidence>
<name>A0A834DIB7_9CHIR</name>
<accession>A0A834DIB7</accession>
<protein>
    <submittedName>
        <fullName evidence="2">Uncharacterized protein</fullName>
    </submittedName>
</protein>
<dbReference type="AlphaFoldDB" id="A0A834DIB7"/>
<evidence type="ECO:0000313" key="3">
    <source>
        <dbReference type="Proteomes" id="UP000664940"/>
    </source>
</evidence>
<dbReference type="EMBL" id="JABVXQ010000013">
    <property type="protein sequence ID" value="KAF6081996.1"/>
    <property type="molecule type" value="Genomic_DNA"/>
</dbReference>
<feature type="compositionally biased region" description="Basic and acidic residues" evidence="1">
    <location>
        <begin position="141"/>
        <end position="152"/>
    </location>
</feature>
<organism evidence="2 3">
    <name type="scientific">Phyllostomus discolor</name>
    <name type="common">pale spear-nosed bat</name>
    <dbReference type="NCBI Taxonomy" id="89673"/>
    <lineage>
        <taxon>Eukaryota</taxon>
        <taxon>Metazoa</taxon>
        <taxon>Chordata</taxon>
        <taxon>Craniata</taxon>
        <taxon>Vertebrata</taxon>
        <taxon>Euteleostomi</taxon>
        <taxon>Mammalia</taxon>
        <taxon>Eutheria</taxon>
        <taxon>Laurasiatheria</taxon>
        <taxon>Chiroptera</taxon>
        <taxon>Yangochiroptera</taxon>
        <taxon>Phyllostomidae</taxon>
        <taxon>Phyllostominae</taxon>
        <taxon>Phyllostomus</taxon>
    </lineage>
</organism>
<proteinExistence type="predicted"/>
<comment type="caution">
    <text evidence="2">The sequence shown here is derived from an EMBL/GenBank/DDBJ whole genome shotgun (WGS) entry which is preliminary data.</text>
</comment>
<gene>
    <name evidence="2" type="ORF">HJG60_008964</name>
</gene>